<dbReference type="EMBL" id="SJPL01000002">
    <property type="protein sequence ID" value="TWT65605.1"/>
    <property type="molecule type" value="Genomic_DNA"/>
</dbReference>
<dbReference type="AlphaFoldDB" id="A0A5C5XUA8"/>
<protein>
    <submittedName>
        <fullName evidence="1">Uncharacterized protein</fullName>
    </submittedName>
</protein>
<name>A0A5C5XUA8_9PLAN</name>
<accession>A0A5C5XUA8</accession>
<sequence>MWILSTTIRRKDVNGITLVFDPLIGSSMRLPSLVRSPFVSRSFNRKAHPVLGDGAMQGGGVAEDGK</sequence>
<organism evidence="1 2">
    <name type="scientific">Crateriforma conspicua</name>
    <dbReference type="NCBI Taxonomy" id="2527996"/>
    <lineage>
        <taxon>Bacteria</taxon>
        <taxon>Pseudomonadati</taxon>
        <taxon>Planctomycetota</taxon>
        <taxon>Planctomycetia</taxon>
        <taxon>Planctomycetales</taxon>
        <taxon>Planctomycetaceae</taxon>
        <taxon>Crateriforma</taxon>
    </lineage>
</organism>
<comment type="caution">
    <text evidence="1">The sequence shown here is derived from an EMBL/GenBank/DDBJ whole genome shotgun (WGS) entry which is preliminary data.</text>
</comment>
<proteinExistence type="predicted"/>
<reference evidence="1 2" key="1">
    <citation type="submission" date="2019-02" db="EMBL/GenBank/DDBJ databases">
        <title>Deep-cultivation of Planctomycetes and their phenomic and genomic characterization uncovers novel biology.</title>
        <authorList>
            <person name="Wiegand S."/>
            <person name="Jogler M."/>
            <person name="Boedeker C."/>
            <person name="Pinto D."/>
            <person name="Vollmers J."/>
            <person name="Rivas-Marin E."/>
            <person name="Kohn T."/>
            <person name="Peeters S.H."/>
            <person name="Heuer A."/>
            <person name="Rast P."/>
            <person name="Oberbeckmann S."/>
            <person name="Bunk B."/>
            <person name="Jeske O."/>
            <person name="Meyerdierks A."/>
            <person name="Storesund J.E."/>
            <person name="Kallscheuer N."/>
            <person name="Luecker S."/>
            <person name="Lage O.M."/>
            <person name="Pohl T."/>
            <person name="Merkel B.J."/>
            <person name="Hornburger P."/>
            <person name="Mueller R.-W."/>
            <person name="Bruemmer F."/>
            <person name="Labrenz M."/>
            <person name="Spormann A.M."/>
            <person name="Op Den Camp H."/>
            <person name="Overmann J."/>
            <person name="Amann R."/>
            <person name="Jetten M.S.M."/>
            <person name="Mascher T."/>
            <person name="Medema M.H."/>
            <person name="Devos D.P."/>
            <person name="Kaster A.-K."/>
            <person name="Ovreas L."/>
            <person name="Rohde M."/>
            <person name="Galperin M.Y."/>
            <person name="Jogler C."/>
        </authorList>
    </citation>
    <scope>NUCLEOTIDE SEQUENCE [LARGE SCALE GENOMIC DNA]</scope>
    <source>
        <strain evidence="1 2">Pan14r</strain>
    </source>
</reference>
<keyword evidence="2" id="KW-1185">Reference proteome</keyword>
<evidence type="ECO:0000313" key="1">
    <source>
        <dbReference type="EMBL" id="TWT65605.1"/>
    </source>
</evidence>
<gene>
    <name evidence="1" type="ORF">Pan14r_51520</name>
</gene>
<evidence type="ECO:0000313" key="2">
    <source>
        <dbReference type="Proteomes" id="UP000317238"/>
    </source>
</evidence>
<dbReference type="Proteomes" id="UP000317238">
    <property type="component" value="Unassembled WGS sequence"/>
</dbReference>